<dbReference type="PROSITE" id="PS51257">
    <property type="entry name" value="PROKAR_LIPOPROTEIN"/>
    <property type="match status" value="1"/>
</dbReference>
<keyword evidence="10" id="KW-1185">Reference proteome</keyword>
<accession>H2B1A2</accession>
<dbReference type="Proteomes" id="UP000005220">
    <property type="component" value="Chromosome 11"/>
</dbReference>
<dbReference type="GO" id="GO:0030134">
    <property type="term" value="C:COPII-coated ER to Golgi transport vesicle"/>
    <property type="evidence" value="ECO:0007669"/>
    <property type="project" value="TreeGrafter"/>
</dbReference>
<dbReference type="Pfam" id="PF13850">
    <property type="entry name" value="ERGIC_N"/>
    <property type="match status" value="1"/>
</dbReference>
<gene>
    <name evidence="9" type="primary">KAFR0K00470</name>
    <name evidence="9" type="ORF">KAFR_0K00470</name>
</gene>
<reference evidence="9 10" key="1">
    <citation type="journal article" date="2011" name="Proc. Natl. Acad. Sci. U.S.A.">
        <title>Evolutionary erosion of yeast sex chromosomes by mating-type switching accidents.</title>
        <authorList>
            <person name="Gordon J.L."/>
            <person name="Armisen D."/>
            <person name="Proux-Wera E."/>
            <person name="Oheigeartaigh S.S."/>
            <person name="Byrne K.P."/>
            <person name="Wolfe K.H."/>
        </authorList>
    </citation>
    <scope>NUCLEOTIDE SEQUENCE [LARGE SCALE GENOMIC DNA]</scope>
    <source>
        <strain evidence="10">ATCC 22294 / BCRC 22015 / CBS 2517 / CECT 1963 / NBRC 1671 / NRRL Y-8276</strain>
    </source>
</reference>
<evidence type="ECO:0000256" key="1">
    <source>
        <dbReference type="ARBA" id="ARBA00004141"/>
    </source>
</evidence>
<dbReference type="GO" id="GO:0000139">
    <property type="term" value="C:Golgi membrane"/>
    <property type="evidence" value="ECO:0007669"/>
    <property type="project" value="UniProtKB-SubCell"/>
</dbReference>
<dbReference type="PANTHER" id="PTHR10984:SF25">
    <property type="entry name" value="ENDOPLASMIC RETICULUM-GOLGI INTERMEDIATE COMPARTMENT PROTEIN 3"/>
    <property type="match status" value="1"/>
</dbReference>
<protein>
    <recommendedName>
        <fullName evidence="6">Endoplasmic reticulum-Golgi intermediate compartment protein</fullName>
    </recommendedName>
</protein>
<comment type="caution">
    <text evidence="6">Lacks conserved residue(s) required for the propagation of feature annotation.</text>
</comment>
<evidence type="ECO:0000259" key="7">
    <source>
        <dbReference type="Pfam" id="PF07970"/>
    </source>
</evidence>
<name>H2B1A2_KAZAF</name>
<sequence length="417" mass="47567">MRRSKLLVFDAFNKTEEDVRVRTNTGGLISIGCVVLTCFLLLREWYQFNEIITRPKLVVDRDHDLELDLNFDITFPSISCDLLTLDILDDAGDLQLDLLESGLTKTRVDSNGVSLTTESFNIGNEALIKRDFPQDYCGSCYGALDQGKNDELNANEKVCCQTCEDVHDAYLNIGWAFYDGKNIEQCETEGYVDRINEHLNEGCRVQGSARLNRVQGNIHFAPGKSYQDYSRRNSFATHFHDTSLYDKTHSLSFNHIIHHFSFGKPIENSYVNNHNEGLSKISTNPLDGRKVFPDRDSHFIQYSYFAEIVPTRYEYLNNKSDPVETTQFSATFHSRPLRGGRDEDHPTTLHQRGGIPGLFIYFETSPLKVINKEQYSQAWSTFLLNCITTIGGILAVGTSFDKITYKAQRTIWGKKNK</sequence>
<dbReference type="InterPro" id="IPR039542">
    <property type="entry name" value="Erv_N"/>
</dbReference>
<dbReference type="eggNOG" id="KOG2667">
    <property type="taxonomic scope" value="Eukaryota"/>
</dbReference>
<feature type="domain" description="Endoplasmic reticulum vesicle transporter N-terminal" evidence="8">
    <location>
        <begin position="8"/>
        <end position="95"/>
    </location>
</feature>
<dbReference type="GO" id="GO:0006890">
    <property type="term" value="P:retrograde vesicle-mediated transport, Golgi to endoplasmic reticulum"/>
    <property type="evidence" value="ECO:0007669"/>
    <property type="project" value="TreeGrafter"/>
</dbReference>
<dbReference type="KEGG" id="kaf:KAFR_0K00470"/>
<comment type="function">
    <text evidence="6">Plays a role in transport between endoplasmic reticulum and Golgi.</text>
</comment>
<feature type="transmembrane region" description="Helical" evidence="6">
    <location>
        <begin position="378"/>
        <end position="400"/>
    </location>
</feature>
<keyword evidence="3 6" id="KW-0812">Transmembrane</keyword>
<dbReference type="GO" id="GO:0006888">
    <property type="term" value="P:endoplasmic reticulum to Golgi vesicle-mediated transport"/>
    <property type="evidence" value="ECO:0007669"/>
    <property type="project" value="UniProtKB-UniRule"/>
</dbReference>
<organism evidence="9 10">
    <name type="scientific">Kazachstania africana (strain ATCC 22294 / BCRC 22015 / CBS 2517 / CECT 1963 / NBRC 1671 / NRRL Y-8276)</name>
    <name type="common">Yeast</name>
    <name type="synonym">Kluyveromyces africanus</name>
    <dbReference type="NCBI Taxonomy" id="1071382"/>
    <lineage>
        <taxon>Eukaryota</taxon>
        <taxon>Fungi</taxon>
        <taxon>Dikarya</taxon>
        <taxon>Ascomycota</taxon>
        <taxon>Saccharomycotina</taxon>
        <taxon>Saccharomycetes</taxon>
        <taxon>Saccharomycetales</taxon>
        <taxon>Saccharomycetaceae</taxon>
        <taxon>Kazachstania</taxon>
    </lineage>
</organism>
<keyword evidence="5 6" id="KW-0472">Membrane</keyword>
<evidence type="ECO:0000256" key="6">
    <source>
        <dbReference type="RuleBase" id="RU369013"/>
    </source>
</evidence>
<dbReference type="AlphaFoldDB" id="H2B1A2"/>
<evidence type="ECO:0000256" key="3">
    <source>
        <dbReference type="ARBA" id="ARBA00022692"/>
    </source>
</evidence>
<dbReference type="InParanoid" id="H2B1A2"/>
<dbReference type="GO" id="GO:0033116">
    <property type="term" value="C:endoplasmic reticulum-Golgi intermediate compartment membrane"/>
    <property type="evidence" value="ECO:0007669"/>
    <property type="project" value="UniProtKB-SubCell"/>
</dbReference>
<keyword evidence="6" id="KW-0931">ER-Golgi transport</keyword>
<evidence type="ECO:0000256" key="5">
    <source>
        <dbReference type="ARBA" id="ARBA00023136"/>
    </source>
</evidence>
<evidence type="ECO:0000256" key="2">
    <source>
        <dbReference type="ARBA" id="ARBA00005648"/>
    </source>
</evidence>
<keyword evidence="6" id="KW-0813">Transport</keyword>
<dbReference type="STRING" id="1071382.H2B1A2"/>
<dbReference type="GeneID" id="13886591"/>
<evidence type="ECO:0000313" key="9">
    <source>
        <dbReference type="EMBL" id="CCF60402.1"/>
    </source>
</evidence>
<evidence type="ECO:0000313" key="10">
    <source>
        <dbReference type="Proteomes" id="UP000005220"/>
    </source>
</evidence>
<evidence type="ECO:0000259" key="8">
    <source>
        <dbReference type="Pfam" id="PF13850"/>
    </source>
</evidence>
<dbReference type="RefSeq" id="XP_003959537.1">
    <property type="nucleotide sequence ID" value="XM_003959488.1"/>
</dbReference>
<comment type="similarity">
    <text evidence="2 6">Belongs to the ERGIC family.</text>
</comment>
<dbReference type="GO" id="GO:0005789">
    <property type="term" value="C:endoplasmic reticulum membrane"/>
    <property type="evidence" value="ECO:0007669"/>
    <property type="project" value="UniProtKB-SubCell"/>
</dbReference>
<dbReference type="Pfam" id="PF07970">
    <property type="entry name" value="COPIIcoated_ERV"/>
    <property type="match status" value="1"/>
</dbReference>
<dbReference type="FunCoup" id="H2B1A2">
    <property type="interactions" value="780"/>
</dbReference>
<comment type="subcellular location">
    <subcellularLocation>
        <location evidence="6">Endoplasmic reticulum membrane</location>
        <topology evidence="6">Multi-pass membrane protein</topology>
    </subcellularLocation>
    <subcellularLocation>
        <location evidence="6">Endoplasmic reticulum-Golgi intermediate compartment membrane</location>
        <topology evidence="6">Multi-pass membrane protein</topology>
    </subcellularLocation>
    <subcellularLocation>
        <location evidence="6">Golgi apparatus membrane</location>
        <topology evidence="6">Multi-pass membrane protein</topology>
    </subcellularLocation>
    <subcellularLocation>
        <location evidence="1">Membrane</location>
        <topology evidence="1">Multi-pass membrane protein</topology>
    </subcellularLocation>
</comment>
<dbReference type="HOGENOM" id="CLU_034705_1_0_1"/>
<proteinExistence type="inferred from homology"/>
<dbReference type="InterPro" id="IPR012936">
    <property type="entry name" value="Erv_C"/>
</dbReference>
<feature type="domain" description="Endoplasmic reticulum vesicle transporter C-terminal" evidence="7">
    <location>
        <begin position="140"/>
        <end position="401"/>
    </location>
</feature>
<dbReference type="PANTHER" id="PTHR10984">
    <property type="entry name" value="ENDOPLASMIC RETICULUM-GOLGI INTERMEDIATE COMPARTMENT PROTEIN"/>
    <property type="match status" value="1"/>
</dbReference>
<keyword evidence="6" id="KW-0256">Endoplasmic reticulum</keyword>
<evidence type="ECO:0000256" key="4">
    <source>
        <dbReference type="ARBA" id="ARBA00022989"/>
    </source>
</evidence>
<dbReference type="InterPro" id="IPR045888">
    <property type="entry name" value="Erv"/>
</dbReference>
<keyword evidence="6" id="KW-0333">Golgi apparatus</keyword>
<dbReference type="OrthoDB" id="270930at2759"/>
<keyword evidence="4 6" id="KW-1133">Transmembrane helix</keyword>
<dbReference type="EMBL" id="HE650831">
    <property type="protein sequence ID" value="CCF60402.1"/>
    <property type="molecule type" value="Genomic_DNA"/>
</dbReference>